<dbReference type="GO" id="GO:0010333">
    <property type="term" value="F:terpene synthase activity"/>
    <property type="evidence" value="ECO:0007669"/>
    <property type="project" value="InterPro"/>
</dbReference>
<reference evidence="6 7" key="1">
    <citation type="journal article" date="2023" name="Hortic Res">
        <title>Pangenome of water caltrop reveals structural variations and asymmetric subgenome divergence after allopolyploidization.</title>
        <authorList>
            <person name="Zhang X."/>
            <person name="Chen Y."/>
            <person name="Wang L."/>
            <person name="Yuan Y."/>
            <person name="Fang M."/>
            <person name="Shi L."/>
            <person name="Lu R."/>
            <person name="Comes H.P."/>
            <person name="Ma Y."/>
            <person name="Chen Y."/>
            <person name="Huang G."/>
            <person name="Zhou Y."/>
            <person name="Zheng Z."/>
            <person name="Qiu Y."/>
        </authorList>
    </citation>
    <scope>NUCLEOTIDE SEQUENCE [LARGE SCALE GENOMIC DNA]</scope>
    <source>
        <strain evidence="6">F231</strain>
    </source>
</reference>
<dbReference type="InterPro" id="IPR036965">
    <property type="entry name" value="Terpene_synth_N_sf"/>
</dbReference>
<evidence type="ECO:0000313" key="6">
    <source>
        <dbReference type="EMBL" id="KAK4788344.1"/>
    </source>
</evidence>
<dbReference type="AlphaFoldDB" id="A0AAN7R154"/>
<accession>A0AAN7R154</accession>
<dbReference type="FunFam" id="1.50.10.130:FF:000002">
    <property type="entry name" value="Ent-copalyl diphosphate synthase, chloroplastic"/>
    <property type="match status" value="1"/>
</dbReference>
<evidence type="ECO:0000256" key="3">
    <source>
        <dbReference type="ARBA" id="ARBA00022842"/>
    </source>
</evidence>
<feature type="domain" description="Terpene synthase N-terminal" evidence="4">
    <location>
        <begin position="331"/>
        <end position="537"/>
    </location>
</feature>
<dbReference type="SUPFAM" id="SSF48576">
    <property type="entry name" value="Terpenoid synthases"/>
    <property type="match status" value="1"/>
</dbReference>
<protein>
    <submittedName>
        <fullName evidence="6">Uncharacterized protein</fullName>
    </submittedName>
</protein>
<dbReference type="InterPro" id="IPR008949">
    <property type="entry name" value="Isoprenoid_synthase_dom_sf"/>
</dbReference>
<dbReference type="SFLD" id="SFLDG01014">
    <property type="entry name" value="Terpene_Cyclase_Like_1_N-term"/>
    <property type="match status" value="1"/>
</dbReference>
<evidence type="ECO:0000259" key="5">
    <source>
        <dbReference type="Pfam" id="PF03936"/>
    </source>
</evidence>
<dbReference type="FunFam" id="1.50.10.160:FF:000001">
    <property type="entry name" value="Ent-copalyl diphosphate synthase"/>
    <property type="match status" value="1"/>
</dbReference>
<dbReference type="SFLD" id="SFLDG01605">
    <property type="entry name" value="Terpene_Cyclase_Like_1_N-term"/>
    <property type="match status" value="1"/>
</dbReference>
<dbReference type="Gene3D" id="1.10.600.10">
    <property type="entry name" value="Farnesyl Diphosphate Synthase"/>
    <property type="match status" value="1"/>
</dbReference>
<keyword evidence="2" id="KW-0479">Metal-binding</keyword>
<evidence type="ECO:0000256" key="1">
    <source>
        <dbReference type="ARBA" id="ARBA00001946"/>
    </source>
</evidence>
<evidence type="ECO:0000256" key="2">
    <source>
        <dbReference type="ARBA" id="ARBA00022723"/>
    </source>
</evidence>
<dbReference type="EMBL" id="JAXQNO010000011">
    <property type="protein sequence ID" value="KAK4788344.1"/>
    <property type="molecule type" value="Genomic_DNA"/>
</dbReference>
<dbReference type="Pfam" id="PF03936">
    <property type="entry name" value="Terpene_synth_C"/>
    <property type="match status" value="1"/>
</dbReference>
<dbReference type="GO" id="GO:0009686">
    <property type="term" value="P:gibberellin biosynthetic process"/>
    <property type="evidence" value="ECO:0007669"/>
    <property type="project" value="TreeGrafter"/>
</dbReference>
<dbReference type="InterPro" id="IPR050148">
    <property type="entry name" value="Terpene_synthase-like"/>
</dbReference>
<dbReference type="GO" id="GO:0009507">
    <property type="term" value="C:chloroplast"/>
    <property type="evidence" value="ECO:0007669"/>
    <property type="project" value="TreeGrafter"/>
</dbReference>
<evidence type="ECO:0000259" key="4">
    <source>
        <dbReference type="Pfam" id="PF01397"/>
    </source>
</evidence>
<keyword evidence="3" id="KW-0460">Magnesium</keyword>
<dbReference type="PANTHER" id="PTHR31739:SF4">
    <property type="entry name" value="ENT-COPALYL DIPHOSPHATE SYNTHASE, CHLOROPLASTIC"/>
    <property type="match status" value="1"/>
</dbReference>
<name>A0AAN7R154_TRANT</name>
<comment type="cofactor">
    <cofactor evidence="1">
        <name>Mg(2+)</name>
        <dbReference type="ChEBI" id="CHEBI:18420"/>
    </cofactor>
</comment>
<keyword evidence="7" id="KW-1185">Reference proteome</keyword>
<dbReference type="GO" id="GO:0000287">
    <property type="term" value="F:magnesium ion binding"/>
    <property type="evidence" value="ECO:0007669"/>
    <property type="project" value="InterPro"/>
</dbReference>
<gene>
    <name evidence="6" type="ORF">SAY86_019663</name>
</gene>
<sequence length="874" mass="98394">MNCGPPFYSHSLASQGKQNTRRQEQDTQATMSPMHFSAGLSLFPHPSTAIITATATNHTSLPHHRNSLFLGVLFFPKNDKKHGVVDISPSCSAVSKHQIQGYEVFQNDLPFIEWKEMEEEDQLHDESLDNKVSLCEETGKLVDAIKSLLESMNDGEISISAYDTAWVALVEAEETTTESIANSSSSISTRKPQFPESLRWIADNQLPDGSWGDSEIFSAHDRIISTIACVVALKSWDLHLDKCEKGMLFFKENLCKLQDEKAEHMPIGFEVAFPSILEMAKKLEIEIPSDSPILKDIYSKRNLKLKRIPNEILHKVPTTLLHSLEGMGGLDWEKLLRLQSPDGSFLFSPSSTAYALMRTGDQRCFHYLQKAVDRFNGGVPNVYPVDLFEHLWTVDRLHRLGISRYFDEEIKKCMDYVSRYWSDKGICWARDSRISDLDDTAMGFRLLRLHGHHVSASVFENFKSGSEFQTFVGQSTEAVTGMFNLYRASQLQFPGETILDDAREYSKSFLTRKRAAGQLLDKWIITKDLPGEVGYALDIPWYACLPRLEARFYIDQYGGDKDVWIGKTLYRMPHVNNNLYLELAKLDYNVCQACHLSEWDNIQRWYTESETGELGMSRKALLFAYFVAAASIFEPERAGKRLAWAKTLALVETIDSFFGPEGSSSRHQRQAFVHEFQSTAGASDYVNGSRWIPKKAAGQGLIEALLGTLNQLSLDVLVAHSRDIYSPLRDAWEKWLLGWGEEGDKYKGIAELLVQTICLSGGRCCAEGLESVPSYAHLSGLSNELCRRLGHLQCHQENGSPYNGCAGTITDPQIESAMRELVQSVLKGSASTGRTEKNMSDTFLMVVKSFYYGALCDPGTIELHIAKVLFQKVN</sequence>
<dbReference type="Pfam" id="PF01397">
    <property type="entry name" value="Terpene_synth"/>
    <property type="match status" value="1"/>
</dbReference>
<comment type="caution">
    <text evidence="6">The sequence shown here is derived from an EMBL/GenBank/DDBJ whole genome shotgun (WGS) entry which is preliminary data.</text>
</comment>
<dbReference type="Gene3D" id="1.50.10.160">
    <property type="match status" value="1"/>
</dbReference>
<dbReference type="SUPFAM" id="SSF48239">
    <property type="entry name" value="Terpenoid cyclases/Protein prenyltransferases"/>
    <property type="match status" value="2"/>
</dbReference>
<dbReference type="InterPro" id="IPR008930">
    <property type="entry name" value="Terpenoid_cyclase/PrenylTrfase"/>
</dbReference>
<dbReference type="InterPro" id="IPR005630">
    <property type="entry name" value="Terpene_synthase_metal-bd"/>
</dbReference>
<dbReference type="Proteomes" id="UP001346149">
    <property type="component" value="Unassembled WGS sequence"/>
</dbReference>
<dbReference type="PANTHER" id="PTHR31739">
    <property type="entry name" value="ENT-COPALYL DIPHOSPHATE SYNTHASE, CHLOROPLASTIC"/>
    <property type="match status" value="1"/>
</dbReference>
<dbReference type="CDD" id="cd00173">
    <property type="entry name" value="SH2"/>
    <property type="match status" value="1"/>
</dbReference>
<evidence type="ECO:0000313" key="7">
    <source>
        <dbReference type="Proteomes" id="UP001346149"/>
    </source>
</evidence>
<proteinExistence type="predicted"/>
<dbReference type="InterPro" id="IPR001906">
    <property type="entry name" value="Terpene_synth_N"/>
</dbReference>
<dbReference type="Gene3D" id="1.50.10.130">
    <property type="entry name" value="Terpene synthase, N-terminal domain"/>
    <property type="match status" value="1"/>
</dbReference>
<feature type="domain" description="Terpene synthase metal-binding" evidence="5">
    <location>
        <begin position="613"/>
        <end position="736"/>
    </location>
</feature>
<organism evidence="6 7">
    <name type="scientific">Trapa natans</name>
    <name type="common">Water chestnut</name>
    <dbReference type="NCBI Taxonomy" id="22666"/>
    <lineage>
        <taxon>Eukaryota</taxon>
        <taxon>Viridiplantae</taxon>
        <taxon>Streptophyta</taxon>
        <taxon>Embryophyta</taxon>
        <taxon>Tracheophyta</taxon>
        <taxon>Spermatophyta</taxon>
        <taxon>Magnoliopsida</taxon>
        <taxon>eudicotyledons</taxon>
        <taxon>Gunneridae</taxon>
        <taxon>Pentapetalae</taxon>
        <taxon>rosids</taxon>
        <taxon>malvids</taxon>
        <taxon>Myrtales</taxon>
        <taxon>Lythraceae</taxon>
        <taxon>Trapa</taxon>
    </lineage>
</organism>